<evidence type="ECO:0000313" key="8">
    <source>
        <dbReference type="Proteomes" id="UP001549111"/>
    </source>
</evidence>
<keyword evidence="8" id="KW-1185">Reference proteome</keyword>
<comment type="caution">
    <text evidence="4">Lacks conserved residue(s) required for the propagation of feature annotation.</text>
</comment>
<reference evidence="7 8" key="1">
    <citation type="submission" date="2024-06" db="EMBL/GenBank/DDBJ databases">
        <title>Genomic Encyclopedia of Type Strains, Phase IV (KMG-IV): sequencing the most valuable type-strain genomes for metagenomic binning, comparative biology and taxonomic classification.</title>
        <authorList>
            <person name="Goeker M."/>
        </authorList>
    </citation>
    <scope>NUCLEOTIDE SEQUENCE [LARGE SCALE GENOMIC DNA]</scope>
    <source>
        <strain evidence="7 8">D-501</strain>
    </source>
</reference>
<keyword evidence="3 4" id="KW-0443">Lipid metabolism</keyword>
<dbReference type="SUPFAM" id="SSF52151">
    <property type="entry name" value="FabD/lysophospholipase-like"/>
    <property type="match status" value="1"/>
</dbReference>
<dbReference type="InterPro" id="IPR002641">
    <property type="entry name" value="PNPLA_dom"/>
</dbReference>
<sequence>MDKATSLPAMSSPPPVRSQPRTGLLLTGGGARAAYQVGVLRAIADIAREVGAPTHSPYQIIAGTSAGAINATALACQADRHDAAVREIADVWAQFRSEQVYRTDSLGVLRTGAPWLTMMSFGWLLHRWRRLRPRSLLNNGPLESLLLRMVRFDRLQRLMNDGHLDALAVTASSYTSGEHVTFYESRENIAPWNRSQRIAVPARLGVRHLLASAAIPFVFPAVELPCGERTGWFGDGSMRQAAPISPAVHLGAERILIIGAGRMHEPPGAHLEISGYPTIAQIAGHAMSNIFLDALAVDVERLQRINSTLALLPPQARAKTTLRPIDALVIAPSQRLDEIAGRHLDSLPLTVRSLLRGVGVSGRGTSARGAALASYLLFESGYTRELIALGEADAMARRADVLSFFGWQPDAGQRPPPPPCPARRWPCGAPRAAGLRRQRHTGAAAHGQGFFTGVSAVVAGPAAATGVVAGAAGRAKALPLTVSPPLEKRVAEACLMPLTRSITSAQSRNGPFLRSSRMRPDIAGPMPLIDSSSA</sequence>
<dbReference type="PANTHER" id="PTHR14226">
    <property type="entry name" value="NEUROPATHY TARGET ESTERASE/SWISS CHEESE D.MELANOGASTER"/>
    <property type="match status" value="1"/>
</dbReference>
<protein>
    <submittedName>
        <fullName evidence="7">NTE family protein</fullName>
    </submittedName>
</protein>
<name>A0ABV2IRE6_9BURK</name>
<keyword evidence="1 4" id="KW-0378">Hydrolase</keyword>
<evidence type="ECO:0000256" key="3">
    <source>
        <dbReference type="ARBA" id="ARBA00023098"/>
    </source>
</evidence>
<comment type="caution">
    <text evidence="7">The sequence shown here is derived from an EMBL/GenBank/DDBJ whole genome shotgun (WGS) entry which is preliminary data.</text>
</comment>
<evidence type="ECO:0000256" key="5">
    <source>
        <dbReference type="SAM" id="MobiDB-lite"/>
    </source>
</evidence>
<feature type="active site" description="Nucleophile" evidence="4">
    <location>
        <position position="65"/>
    </location>
</feature>
<dbReference type="Gene3D" id="3.40.1090.10">
    <property type="entry name" value="Cytosolic phospholipase A2 catalytic domain"/>
    <property type="match status" value="1"/>
</dbReference>
<accession>A0ABV2IRE6</accession>
<proteinExistence type="predicted"/>
<evidence type="ECO:0000256" key="1">
    <source>
        <dbReference type="ARBA" id="ARBA00022801"/>
    </source>
</evidence>
<feature type="active site" description="Proton acceptor" evidence="4">
    <location>
        <position position="235"/>
    </location>
</feature>
<organism evidence="7 8">
    <name type="scientific">Sphaerotilus sulfidivorans</name>
    <dbReference type="NCBI Taxonomy" id="639200"/>
    <lineage>
        <taxon>Bacteria</taxon>
        <taxon>Pseudomonadati</taxon>
        <taxon>Pseudomonadota</taxon>
        <taxon>Betaproteobacteria</taxon>
        <taxon>Burkholderiales</taxon>
        <taxon>Sphaerotilaceae</taxon>
        <taxon>Sphaerotilus</taxon>
    </lineage>
</organism>
<evidence type="ECO:0000313" key="7">
    <source>
        <dbReference type="EMBL" id="MET3604833.1"/>
    </source>
</evidence>
<evidence type="ECO:0000256" key="4">
    <source>
        <dbReference type="PROSITE-ProRule" id="PRU01161"/>
    </source>
</evidence>
<dbReference type="InterPro" id="IPR050301">
    <property type="entry name" value="NTE"/>
</dbReference>
<dbReference type="InterPro" id="IPR016035">
    <property type="entry name" value="Acyl_Trfase/lysoPLipase"/>
</dbReference>
<keyword evidence="2 4" id="KW-0442">Lipid degradation</keyword>
<evidence type="ECO:0000259" key="6">
    <source>
        <dbReference type="PROSITE" id="PS51635"/>
    </source>
</evidence>
<dbReference type="Pfam" id="PF01734">
    <property type="entry name" value="Patatin"/>
    <property type="match status" value="1"/>
</dbReference>
<dbReference type="Proteomes" id="UP001549111">
    <property type="component" value="Unassembled WGS sequence"/>
</dbReference>
<dbReference type="PROSITE" id="PS51635">
    <property type="entry name" value="PNPLA"/>
    <property type="match status" value="1"/>
</dbReference>
<dbReference type="EMBL" id="JBEPLS010000010">
    <property type="protein sequence ID" value="MET3604833.1"/>
    <property type="molecule type" value="Genomic_DNA"/>
</dbReference>
<feature type="region of interest" description="Disordered" evidence="5">
    <location>
        <begin position="1"/>
        <end position="20"/>
    </location>
</feature>
<feature type="domain" description="PNPLA" evidence="6">
    <location>
        <begin position="24"/>
        <end position="248"/>
    </location>
</feature>
<evidence type="ECO:0000256" key="2">
    <source>
        <dbReference type="ARBA" id="ARBA00022963"/>
    </source>
</evidence>
<feature type="short sequence motif" description="GXSXG" evidence="4">
    <location>
        <begin position="63"/>
        <end position="67"/>
    </location>
</feature>
<feature type="region of interest" description="Disordered" evidence="5">
    <location>
        <begin position="506"/>
        <end position="534"/>
    </location>
</feature>
<gene>
    <name evidence="7" type="ORF">ABIC99_002657</name>
</gene>
<dbReference type="PANTHER" id="PTHR14226:SF57">
    <property type="entry name" value="BLR7027 PROTEIN"/>
    <property type="match status" value="1"/>
</dbReference>